<evidence type="ECO:0000256" key="4">
    <source>
        <dbReference type="ARBA" id="ARBA00018052"/>
    </source>
</evidence>
<feature type="binding site" evidence="9">
    <location>
        <position position="41"/>
    </location>
    <ligand>
        <name>substrate</name>
    </ligand>
</feature>
<evidence type="ECO:0000256" key="1">
    <source>
        <dbReference type="ARBA" id="ARBA00001933"/>
    </source>
</evidence>
<evidence type="ECO:0000259" key="10">
    <source>
        <dbReference type="Pfam" id="PF00155"/>
    </source>
</evidence>
<dbReference type="Proteomes" id="UP000653127">
    <property type="component" value="Unassembled WGS sequence"/>
</dbReference>
<dbReference type="InterPro" id="IPR004839">
    <property type="entry name" value="Aminotransferase_I/II_large"/>
</dbReference>
<keyword evidence="7 9" id="KW-0663">Pyridoxal phosphate</keyword>
<comment type="function">
    <text evidence="9">Involved in the synthesis of meso-diaminopimelate (m-DAP or DL-DAP), required for both lysine and peptidoglycan biosynthesis. Catalyzes the direct conversion of tetrahydrodipicolinate to LL-diaminopimelate.</text>
</comment>
<comment type="subunit">
    <text evidence="9">Homodimer.</text>
</comment>
<dbReference type="PANTHER" id="PTHR43144">
    <property type="entry name" value="AMINOTRANSFERASE"/>
    <property type="match status" value="1"/>
</dbReference>
<comment type="similarity">
    <text evidence="9">Belongs to the class-I pyridoxal-phosphate-dependent aminotransferase family. LL-diaminopimelate aminotransferase subfamily.</text>
</comment>
<name>A0A926DUW1_9FIRM</name>
<dbReference type="HAMAP" id="MF_01642">
    <property type="entry name" value="DapL_aminotrans_1"/>
    <property type="match status" value="1"/>
</dbReference>
<proteinExistence type="inferred from homology"/>
<feature type="modified residue" description="N6-(pyridoxal phosphate)lysine" evidence="9">
    <location>
        <position position="237"/>
    </location>
</feature>
<feature type="domain" description="Aminotransferase class I/classII large" evidence="10">
    <location>
        <begin position="34"/>
        <end position="386"/>
    </location>
</feature>
<dbReference type="SUPFAM" id="SSF53383">
    <property type="entry name" value="PLP-dependent transferases"/>
    <property type="match status" value="1"/>
</dbReference>
<dbReference type="Gene3D" id="3.40.640.10">
    <property type="entry name" value="Type I PLP-dependent aspartate aminotransferase-like (Major domain)"/>
    <property type="match status" value="1"/>
</dbReference>
<protein>
    <recommendedName>
        <fullName evidence="4 9">LL-diaminopimelate aminotransferase</fullName>
        <shortName evidence="9">DAP-AT</shortName>
        <shortName evidence="9">DAP-aminotransferase</shortName>
        <shortName evidence="9">LL-DAP-aminotransferase</shortName>
        <ecNumber evidence="3 9">2.6.1.83</ecNumber>
    </recommendedName>
</protein>
<keyword evidence="12" id="KW-1185">Reference proteome</keyword>
<feature type="binding site" evidence="9">
    <location>
        <position position="245"/>
    </location>
    <ligand>
        <name>pyridoxal 5'-phosphate</name>
        <dbReference type="ChEBI" id="CHEBI:597326"/>
    </ligand>
</feature>
<feature type="binding site" evidence="9">
    <location>
        <position position="71"/>
    </location>
    <ligand>
        <name>pyridoxal 5'-phosphate</name>
        <dbReference type="ChEBI" id="CHEBI:597326"/>
    </ligand>
</feature>
<dbReference type="InterPro" id="IPR015424">
    <property type="entry name" value="PyrdxlP-dep_Trfase"/>
</dbReference>
<feature type="binding site" evidence="9">
    <location>
        <begin position="234"/>
        <end position="236"/>
    </location>
    <ligand>
        <name>pyridoxal 5'-phosphate</name>
        <dbReference type="ChEBI" id="CHEBI:597326"/>
    </ligand>
</feature>
<evidence type="ECO:0000256" key="6">
    <source>
        <dbReference type="ARBA" id="ARBA00022679"/>
    </source>
</evidence>
<comment type="cofactor">
    <cofactor evidence="1 9">
        <name>pyridoxal 5'-phosphate</name>
        <dbReference type="ChEBI" id="CHEBI:597326"/>
    </cofactor>
</comment>
<keyword evidence="5 9" id="KW-0032">Aminotransferase</keyword>
<evidence type="ECO:0000256" key="5">
    <source>
        <dbReference type="ARBA" id="ARBA00022576"/>
    </source>
</evidence>
<feature type="binding site" evidence="9">
    <location>
        <position position="175"/>
    </location>
    <ligand>
        <name>substrate</name>
    </ligand>
</feature>
<evidence type="ECO:0000313" key="12">
    <source>
        <dbReference type="Proteomes" id="UP000653127"/>
    </source>
</evidence>
<dbReference type="NCBIfam" id="TIGR03542">
    <property type="entry name" value="DAPAT_plant"/>
    <property type="match status" value="1"/>
</dbReference>
<dbReference type="GO" id="GO:0033362">
    <property type="term" value="P:lysine biosynthetic process via diaminopimelate, diaminopimelate-aminotransferase pathway"/>
    <property type="evidence" value="ECO:0007669"/>
    <property type="project" value="UniProtKB-UniRule"/>
</dbReference>
<dbReference type="RefSeq" id="WP_249281908.1">
    <property type="nucleotide sequence ID" value="NZ_JACRST010000001.1"/>
</dbReference>
<comment type="catalytic activity">
    <reaction evidence="8 9">
        <text>(2S,6S)-2,6-diaminopimelate + 2-oxoglutarate = (S)-2,3,4,5-tetrahydrodipicolinate + L-glutamate + H2O + H(+)</text>
        <dbReference type="Rhea" id="RHEA:23988"/>
        <dbReference type="ChEBI" id="CHEBI:15377"/>
        <dbReference type="ChEBI" id="CHEBI:15378"/>
        <dbReference type="ChEBI" id="CHEBI:16810"/>
        <dbReference type="ChEBI" id="CHEBI:16845"/>
        <dbReference type="ChEBI" id="CHEBI:29985"/>
        <dbReference type="ChEBI" id="CHEBI:57609"/>
        <dbReference type="EC" id="2.6.1.83"/>
    </reaction>
</comment>
<dbReference type="GO" id="GO:0030170">
    <property type="term" value="F:pyridoxal phosphate binding"/>
    <property type="evidence" value="ECO:0007669"/>
    <property type="project" value="UniProtKB-UniRule"/>
</dbReference>
<dbReference type="GO" id="GO:0010285">
    <property type="term" value="F:L,L-diaminopimelate aminotransferase activity"/>
    <property type="evidence" value="ECO:0007669"/>
    <property type="project" value="UniProtKB-UniRule"/>
</dbReference>
<dbReference type="CDD" id="cd00609">
    <property type="entry name" value="AAT_like"/>
    <property type="match status" value="1"/>
</dbReference>
<feature type="binding site" evidence="9">
    <location>
        <position position="206"/>
    </location>
    <ligand>
        <name>pyridoxal 5'-phosphate</name>
        <dbReference type="ChEBI" id="CHEBI:597326"/>
    </ligand>
</feature>
<reference evidence="11" key="1">
    <citation type="submission" date="2020-08" db="EMBL/GenBank/DDBJ databases">
        <title>Genome public.</title>
        <authorList>
            <person name="Liu C."/>
            <person name="Sun Q."/>
        </authorList>
    </citation>
    <scope>NUCLEOTIDE SEQUENCE</scope>
    <source>
        <strain evidence="11">NSJ-31</strain>
    </source>
</reference>
<dbReference type="InterPro" id="IPR015421">
    <property type="entry name" value="PyrdxlP-dep_Trfase_major"/>
</dbReference>
<dbReference type="AlphaFoldDB" id="A0A926DUW1"/>
<sequence length="393" mass="43353">MNINKHYLELQESYLFSTINHKVAEFQREHPDRKLIRMGIGDVTLPLAPAVVAAMQAAVAQMGCKSTFHGYGPEQGYGFLREAIAVYYQRFGVTLPADDIFVSDGAKSDLGNILDLFDADNTVLIPDPVYPVYVDTNVMAGRKIVFADANEENGFLPMPDRSVHADIIYLCSPNNPTGAAYSRGQLEAWVDYALSEDAVILFDAAYEAFICDEDLPHSIYEIEAAKRCAIEFCSFSKTAGFTGTRCGYTVVPSELVAQEIGLRKLWLRRQTTKFNGVPYIVQRGAEAVLSEAGQRQCRANIAVYQENARIIADTLRGMGIWFTGGKNSPYIWLKCPGGLDSWTFFDRLLAEAGVIGTPGSGFGKNGEGFFRLTGFGEKAATEVAMKRFQNLFA</sequence>
<dbReference type="Pfam" id="PF00155">
    <property type="entry name" value="Aminotran_1_2"/>
    <property type="match status" value="1"/>
</dbReference>
<evidence type="ECO:0000256" key="2">
    <source>
        <dbReference type="ARBA" id="ARBA00004982"/>
    </source>
</evidence>
<keyword evidence="6 9" id="KW-0808">Transferase</keyword>
<dbReference type="EC" id="2.6.1.83" evidence="3 9"/>
<dbReference type="InterPro" id="IPR015422">
    <property type="entry name" value="PyrdxlP-dep_Trfase_small"/>
</dbReference>
<feature type="binding site" evidence="9">
    <location>
        <position position="275"/>
    </location>
    <ligand>
        <name>pyridoxal 5'-phosphate</name>
        <dbReference type="ChEBI" id="CHEBI:597326"/>
    </ligand>
</feature>
<feature type="binding site" evidence="9">
    <location>
        <position position="371"/>
    </location>
    <ligand>
        <name>substrate</name>
    </ligand>
</feature>
<evidence type="ECO:0000256" key="3">
    <source>
        <dbReference type="ARBA" id="ARBA00013138"/>
    </source>
</evidence>
<feature type="binding site" evidence="9">
    <location>
        <position position="14"/>
    </location>
    <ligand>
        <name>substrate</name>
    </ligand>
</feature>
<evidence type="ECO:0000313" key="11">
    <source>
        <dbReference type="EMBL" id="MBC8545768.1"/>
    </source>
</evidence>
<feature type="binding site" evidence="9">
    <location>
        <position position="130"/>
    </location>
    <ligand>
        <name>pyridoxal 5'-phosphate</name>
        <dbReference type="ChEBI" id="CHEBI:597326"/>
    </ligand>
</feature>
<feature type="binding site" evidence="9">
    <location>
        <position position="107"/>
    </location>
    <ligand>
        <name>substrate</name>
    </ligand>
</feature>
<comment type="caution">
    <text evidence="11">The sequence shown here is derived from an EMBL/GenBank/DDBJ whole genome shotgun (WGS) entry which is preliminary data.</text>
</comment>
<evidence type="ECO:0000256" key="7">
    <source>
        <dbReference type="ARBA" id="ARBA00022898"/>
    </source>
</evidence>
<dbReference type="Gene3D" id="3.90.1150.10">
    <property type="entry name" value="Aspartate Aminotransferase, domain 1"/>
    <property type="match status" value="1"/>
</dbReference>
<feature type="binding site" evidence="9">
    <location>
        <begin position="106"/>
        <end position="107"/>
    </location>
    <ligand>
        <name>pyridoxal 5'-phosphate</name>
        <dbReference type="ChEBI" id="CHEBI:597326"/>
    </ligand>
</feature>
<evidence type="ECO:0000256" key="9">
    <source>
        <dbReference type="HAMAP-Rule" id="MF_01642"/>
    </source>
</evidence>
<dbReference type="EMBL" id="JACRST010000001">
    <property type="protein sequence ID" value="MBC8545768.1"/>
    <property type="molecule type" value="Genomic_DNA"/>
</dbReference>
<accession>A0A926DUW1</accession>
<organism evidence="11 12">
    <name type="scientific">Ligaoa zhengdingensis</name>
    <dbReference type="NCBI Taxonomy" id="2763658"/>
    <lineage>
        <taxon>Bacteria</taxon>
        <taxon>Bacillati</taxon>
        <taxon>Bacillota</taxon>
        <taxon>Clostridia</taxon>
        <taxon>Eubacteriales</taxon>
        <taxon>Oscillospiraceae</taxon>
        <taxon>Ligaoa</taxon>
    </lineage>
</organism>
<comment type="pathway">
    <text evidence="2 9">Amino-acid biosynthesis; L-lysine biosynthesis via DAP pathway; LL-2,6-diaminopimelate from (S)-tetrahydrodipicolinate (aminotransferase route): step 1/1.</text>
</comment>
<gene>
    <name evidence="9" type="primary">dapL</name>
    <name evidence="11" type="ORF">H8711_02290</name>
</gene>
<feature type="binding site" evidence="9">
    <location>
        <position position="130"/>
    </location>
    <ligand>
        <name>substrate</name>
    </ligand>
</feature>
<dbReference type="InterPro" id="IPR019942">
    <property type="entry name" value="DapL/ALD1"/>
</dbReference>
<dbReference type="FunFam" id="3.40.640.10:FF:000099">
    <property type="entry name" value="LL-diaminopimelate aminotransferase, chloroplastic"/>
    <property type="match status" value="1"/>
</dbReference>
<evidence type="ECO:0000256" key="8">
    <source>
        <dbReference type="ARBA" id="ARBA00051934"/>
    </source>
</evidence>
<feature type="binding site" evidence="9">
    <location>
        <position position="275"/>
    </location>
    <ligand>
        <name>substrate</name>
    </ligand>
</feature>
<feature type="binding site" evidence="9">
    <location>
        <position position="175"/>
    </location>
    <ligand>
        <name>pyridoxal 5'-phosphate</name>
        <dbReference type="ChEBI" id="CHEBI:597326"/>
    </ligand>
</feature>